<dbReference type="Proteomes" id="UP000092444">
    <property type="component" value="Unassembled WGS sequence"/>
</dbReference>
<evidence type="ECO:0000313" key="1">
    <source>
        <dbReference type="EnsemblMetazoa" id="GMOY014102.P1253"/>
    </source>
</evidence>
<dbReference type="EnsemblMetazoa" id="GMOY014102.R1253">
    <property type="protein sequence ID" value="GMOY014102.P1253"/>
    <property type="gene ID" value="GMOY014102"/>
</dbReference>
<protein>
    <submittedName>
        <fullName evidence="1">Uncharacterized protein</fullName>
    </submittedName>
</protein>
<organism evidence="1 2">
    <name type="scientific">Glossina morsitans morsitans</name>
    <name type="common">Savannah tsetse fly</name>
    <dbReference type="NCBI Taxonomy" id="37546"/>
    <lineage>
        <taxon>Eukaryota</taxon>
        <taxon>Metazoa</taxon>
        <taxon>Ecdysozoa</taxon>
        <taxon>Arthropoda</taxon>
        <taxon>Hexapoda</taxon>
        <taxon>Insecta</taxon>
        <taxon>Pterygota</taxon>
        <taxon>Neoptera</taxon>
        <taxon>Endopterygota</taxon>
        <taxon>Diptera</taxon>
        <taxon>Brachycera</taxon>
        <taxon>Muscomorpha</taxon>
        <taxon>Hippoboscoidea</taxon>
        <taxon>Glossinidae</taxon>
        <taxon>Glossina</taxon>
    </lineage>
</organism>
<name>A0ABK9NG10_GLOMM</name>
<sequence>MYDKCKQLMFFIVIRIQKKTKKKGGKKVKFFPALALFLFNVGSRVNNGTAYERFNEFSNLCIFMLNCCLRG</sequence>
<reference evidence="1" key="1">
    <citation type="submission" date="2025-05" db="UniProtKB">
        <authorList>
            <consortium name="EnsemblMetazoa"/>
        </authorList>
    </citation>
    <scope>IDENTIFICATION</scope>
    <source>
        <strain evidence="1">Yale</strain>
    </source>
</reference>
<dbReference type="EMBL" id="CCAG010017748">
    <property type="status" value="NOT_ANNOTATED_CDS"/>
    <property type="molecule type" value="Genomic_DNA"/>
</dbReference>
<evidence type="ECO:0000313" key="2">
    <source>
        <dbReference type="Proteomes" id="UP000092444"/>
    </source>
</evidence>
<accession>A0ABK9NG10</accession>
<proteinExistence type="predicted"/>
<keyword evidence="2" id="KW-1185">Reference proteome</keyword>